<gene>
    <name evidence="1" type="ORF">Pcinc_002139</name>
</gene>
<sequence length="104" mass="10986">MLNLWLHPCAPRTPQGSTPWPYALTAALPATSWAADLATIMLADGSLLGHLVSSSNHDSISPFRHPEARLLPVTALTKVAVARDLCIGFPATTVSTLAPVLDMS</sequence>
<evidence type="ECO:0000313" key="1">
    <source>
        <dbReference type="EMBL" id="KAK3894121.1"/>
    </source>
</evidence>
<dbReference type="EMBL" id="JAWQEG010000143">
    <property type="protein sequence ID" value="KAK3894121.1"/>
    <property type="molecule type" value="Genomic_DNA"/>
</dbReference>
<keyword evidence="2" id="KW-1185">Reference proteome</keyword>
<protein>
    <submittedName>
        <fullName evidence="1">Uncharacterized protein</fullName>
    </submittedName>
</protein>
<organism evidence="1 2">
    <name type="scientific">Petrolisthes cinctipes</name>
    <name type="common">Flat porcelain crab</name>
    <dbReference type="NCBI Taxonomy" id="88211"/>
    <lineage>
        <taxon>Eukaryota</taxon>
        <taxon>Metazoa</taxon>
        <taxon>Ecdysozoa</taxon>
        <taxon>Arthropoda</taxon>
        <taxon>Crustacea</taxon>
        <taxon>Multicrustacea</taxon>
        <taxon>Malacostraca</taxon>
        <taxon>Eumalacostraca</taxon>
        <taxon>Eucarida</taxon>
        <taxon>Decapoda</taxon>
        <taxon>Pleocyemata</taxon>
        <taxon>Anomura</taxon>
        <taxon>Galatheoidea</taxon>
        <taxon>Porcellanidae</taxon>
        <taxon>Petrolisthes</taxon>
    </lineage>
</organism>
<name>A0AAE1GLL6_PETCI</name>
<evidence type="ECO:0000313" key="2">
    <source>
        <dbReference type="Proteomes" id="UP001286313"/>
    </source>
</evidence>
<accession>A0AAE1GLL6</accession>
<reference evidence="1" key="1">
    <citation type="submission" date="2023-10" db="EMBL/GenBank/DDBJ databases">
        <title>Genome assemblies of two species of porcelain crab, Petrolisthes cinctipes and Petrolisthes manimaculis (Anomura: Porcellanidae).</title>
        <authorList>
            <person name="Angst P."/>
        </authorList>
    </citation>
    <scope>NUCLEOTIDE SEQUENCE</scope>
    <source>
        <strain evidence="1">PB745_01</strain>
        <tissue evidence="1">Gill</tissue>
    </source>
</reference>
<dbReference type="AlphaFoldDB" id="A0AAE1GLL6"/>
<comment type="caution">
    <text evidence="1">The sequence shown here is derived from an EMBL/GenBank/DDBJ whole genome shotgun (WGS) entry which is preliminary data.</text>
</comment>
<proteinExistence type="predicted"/>
<dbReference type="Proteomes" id="UP001286313">
    <property type="component" value="Unassembled WGS sequence"/>
</dbReference>